<dbReference type="EMBL" id="MTEJ01000520">
    <property type="protein sequence ID" value="OQX02065.1"/>
    <property type="molecule type" value="Genomic_DNA"/>
</dbReference>
<dbReference type="GO" id="GO:0071555">
    <property type="term" value="P:cell wall organization"/>
    <property type="evidence" value="ECO:0007669"/>
    <property type="project" value="UniProtKB-KW"/>
</dbReference>
<dbReference type="InterPro" id="IPR050396">
    <property type="entry name" value="Glycosyltr_51/Transpeptidase"/>
</dbReference>
<evidence type="ECO:0000256" key="8">
    <source>
        <dbReference type="ARBA" id="ARBA00023136"/>
    </source>
</evidence>
<dbReference type="GO" id="GO:0009002">
    <property type="term" value="F:serine-type D-Ala-D-Ala carboxypeptidase activity"/>
    <property type="evidence" value="ECO:0007669"/>
    <property type="project" value="UniProtKB-EC"/>
</dbReference>
<dbReference type="InterPro" id="IPR036950">
    <property type="entry name" value="PBP_transglycosylase"/>
</dbReference>
<feature type="transmembrane region" description="Helical" evidence="12">
    <location>
        <begin position="137"/>
        <end position="160"/>
    </location>
</feature>
<evidence type="ECO:0000256" key="9">
    <source>
        <dbReference type="ARBA" id="ARBA00023316"/>
    </source>
</evidence>
<keyword evidence="4" id="KW-0328">Glycosyltransferase</keyword>
<dbReference type="InterPro" id="IPR003848">
    <property type="entry name" value="DUF218"/>
</dbReference>
<evidence type="ECO:0000259" key="13">
    <source>
        <dbReference type="Pfam" id="PF00912"/>
    </source>
</evidence>
<keyword evidence="12" id="KW-0812">Transmembrane</keyword>
<keyword evidence="3" id="KW-1003">Cell membrane</keyword>
<comment type="subcellular location">
    <subcellularLocation>
        <location evidence="1">Cell membrane</location>
    </subcellularLocation>
</comment>
<protein>
    <recommendedName>
        <fullName evidence="17">Glycosyl transferase family 51 domain-containing protein</fullName>
    </recommendedName>
</protein>
<evidence type="ECO:0000256" key="6">
    <source>
        <dbReference type="ARBA" id="ARBA00022960"/>
    </source>
</evidence>
<name>A0A1Y1QBY6_9GAMM</name>
<keyword evidence="12" id="KW-1133">Transmembrane helix</keyword>
<dbReference type="Pfam" id="PF02698">
    <property type="entry name" value="DUF218"/>
    <property type="match status" value="1"/>
</dbReference>
<evidence type="ECO:0000256" key="2">
    <source>
        <dbReference type="ARBA" id="ARBA00004752"/>
    </source>
</evidence>
<feature type="transmembrane region" description="Helical" evidence="12">
    <location>
        <begin position="7"/>
        <end position="24"/>
    </location>
</feature>
<dbReference type="PANTHER" id="PTHR32282">
    <property type="entry name" value="BINDING PROTEIN TRANSPEPTIDASE, PUTATIVE-RELATED"/>
    <property type="match status" value="1"/>
</dbReference>
<evidence type="ECO:0000256" key="4">
    <source>
        <dbReference type="ARBA" id="ARBA00022676"/>
    </source>
</evidence>
<dbReference type="GO" id="GO:0008360">
    <property type="term" value="P:regulation of cell shape"/>
    <property type="evidence" value="ECO:0007669"/>
    <property type="project" value="UniProtKB-KW"/>
</dbReference>
<dbReference type="InterPro" id="IPR001264">
    <property type="entry name" value="Glyco_trans_51"/>
</dbReference>
<dbReference type="AlphaFoldDB" id="A0A1Y1QBY6"/>
<reference evidence="15 16" key="1">
    <citation type="submission" date="2017-01" db="EMBL/GenBank/DDBJ databases">
        <title>Novel large sulfur bacteria in the metagenomes of groundwater-fed chemosynthetic microbial mats in the Lake Huron basin.</title>
        <authorList>
            <person name="Sharrar A.M."/>
            <person name="Flood B.E."/>
            <person name="Bailey J.V."/>
            <person name="Jones D.S."/>
            <person name="Biddanda B."/>
            <person name="Ruberg S.A."/>
            <person name="Marcus D.N."/>
            <person name="Dick G.J."/>
        </authorList>
    </citation>
    <scope>NUCLEOTIDE SEQUENCE [LARGE SCALE GENOMIC DNA]</scope>
    <source>
        <strain evidence="15">A8</strain>
    </source>
</reference>
<evidence type="ECO:0000256" key="12">
    <source>
        <dbReference type="SAM" id="Phobius"/>
    </source>
</evidence>
<gene>
    <name evidence="15" type="ORF">BWK73_44045</name>
</gene>
<dbReference type="CDD" id="cd06259">
    <property type="entry name" value="YdcF-like"/>
    <property type="match status" value="1"/>
</dbReference>
<evidence type="ECO:0000256" key="11">
    <source>
        <dbReference type="ARBA" id="ARBA00049902"/>
    </source>
</evidence>
<evidence type="ECO:0000256" key="5">
    <source>
        <dbReference type="ARBA" id="ARBA00022679"/>
    </source>
</evidence>
<feature type="domain" description="Glycosyl transferase family 51" evidence="13">
    <location>
        <begin position="217"/>
        <end position="319"/>
    </location>
</feature>
<proteinExistence type="predicted"/>
<evidence type="ECO:0000313" key="15">
    <source>
        <dbReference type="EMBL" id="OQX02065.1"/>
    </source>
</evidence>
<evidence type="ECO:0008006" key="17">
    <source>
        <dbReference type="Google" id="ProtNLM"/>
    </source>
</evidence>
<dbReference type="GO" id="GO:0005886">
    <property type="term" value="C:plasma membrane"/>
    <property type="evidence" value="ECO:0007669"/>
    <property type="project" value="UniProtKB-SubCell"/>
</dbReference>
<dbReference type="Pfam" id="PF00912">
    <property type="entry name" value="Transgly"/>
    <property type="match status" value="1"/>
</dbReference>
<keyword evidence="8 12" id="KW-0472">Membrane</keyword>
<evidence type="ECO:0000256" key="3">
    <source>
        <dbReference type="ARBA" id="ARBA00022475"/>
    </source>
</evidence>
<keyword evidence="5" id="KW-0808">Transferase</keyword>
<comment type="catalytic activity">
    <reaction evidence="11">
        <text>[GlcNAc-(1-&gt;4)-Mur2Ac(oyl-L-Ala-gamma-D-Glu-L-Lys-D-Ala-D-Ala)](n)-di-trans,octa-cis-undecaprenyl diphosphate + beta-D-GlcNAc-(1-&gt;4)-Mur2Ac(oyl-L-Ala-gamma-D-Glu-L-Lys-D-Ala-D-Ala)-di-trans,octa-cis-undecaprenyl diphosphate = [GlcNAc-(1-&gt;4)-Mur2Ac(oyl-L-Ala-gamma-D-Glu-L-Lys-D-Ala-D-Ala)](n+1)-di-trans,octa-cis-undecaprenyl diphosphate + di-trans,octa-cis-undecaprenyl diphosphate + H(+)</text>
        <dbReference type="Rhea" id="RHEA:23708"/>
        <dbReference type="Rhea" id="RHEA-COMP:9602"/>
        <dbReference type="Rhea" id="RHEA-COMP:9603"/>
        <dbReference type="ChEBI" id="CHEBI:15378"/>
        <dbReference type="ChEBI" id="CHEBI:58405"/>
        <dbReference type="ChEBI" id="CHEBI:60033"/>
        <dbReference type="ChEBI" id="CHEBI:78435"/>
        <dbReference type="EC" id="2.4.99.28"/>
    </reaction>
</comment>
<keyword evidence="9" id="KW-0961">Cell wall biogenesis/degradation</keyword>
<keyword evidence="6" id="KW-0133">Cell shape</keyword>
<dbReference type="GO" id="GO:0030288">
    <property type="term" value="C:outer membrane-bounded periplasmic space"/>
    <property type="evidence" value="ECO:0007669"/>
    <property type="project" value="TreeGrafter"/>
</dbReference>
<feature type="domain" description="DUF218" evidence="14">
    <location>
        <begin position="36"/>
        <end position="99"/>
    </location>
</feature>
<dbReference type="InterPro" id="IPR023346">
    <property type="entry name" value="Lysozyme-like_dom_sf"/>
</dbReference>
<dbReference type="GO" id="GO:0009252">
    <property type="term" value="P:peptidoglycan biosynthetic process"/>
    <property type="evidence" value="ECO:0007669"/>
    <property type="project" value="UniProtKB-KW"/>
</dbReference>
<dbReference type="PANTHER" id="PTHR32282:SF11">
    <property type="entry name" value="PENICILLIN-BINDING PROTEIN 1B"/>
    <property type="match status" value="1"/>
</dbReference>
<evidence type="ECO:0000256" key="1">
    <source>
        <dbReference type="ARBA" id="ARBA00004236"/>
    </source>
</evidence>
<sequence length="346" mass="39025">MKKLRKIISLLILLYFLGIAAIWLDGATTGYEKSEYAVVLGNQVYPSGEPSERLKARLERAAELFRDGTVQKIIVSGGLGKEGHDEAVVMKRYLETQGIISISSGAMSTPHYASCLRGSAIGSGYGVMTMFKKLLKILLWLIGSGILLIVLTLTGFYLYYAIPMQERFAKLEIGDSVAGCPQQTYVYPSRFITLFERMEKGAIHHVLARYALEDWYAKETRSLSRQIQELIAGLEIERHYNRRQQVWIAMNNGYMVYRLNNCSIRGMNDAAHYYFGKTPAQLSVAEMALLIGLPKAPSRYNPFEQPDRALERRNQVLDILHNDKLVTAAEYQAALKEPLPTTPYLP</sequence>
<dbReference type="Gene3D" id="1.10.3810.10">
    <property type="entry name" value="Biosynthetic peptidoglycan transglycosylase-like"/>
    <property type="match status" value="1"/>
</dbReference>
<dbReference type="GO" id="GO:0008955">
    <property type="term" value="F:peptidoglycan glycosyltransferase activity"/>
    <property type="evidence" value="ECO:0007669"/>
    <property type="project" value="UniProtKB-EC"/>
</dbReference>
<evidence type="ECO:0000313" key="16">
    <source>
        <dbReference type="Proteomes" id="UP000192491"/>
    </source>
</evidence>
<organism evidence="15 16">
    <name type="scientific">Thiothrix lacustris</name>
    <dbReference type="NCBI Taxonomy" id="525917"/>
    <lineage>
        <taxon>Bacteria</taxon>
        <taxon>Pseudomonadati</taxon>
        <taxon>Pseudomonadota</taxon>
        <taxon>Gammaproteobacteria</taxon>
        <taxon>Thiotrichales</taxon>
        <taxon>Thiotrichaceae</taxon>
        <taxon>Thiothrix</taxon>
    </lineage>
</organism>
<evidence type="ECO:0000256" key="7">
    <source>
        <dbReference type="ARBA" id="ARBA00022984"/>
    </source>
</evidence>
<evidence type="ECO:0000259" key="14">
    <source>
        <dbReference type="Pfam" id="PF02698"/>
    </source>
</evidence>
<accession>A0A1Y1QBY6</accession>
<evidence type="ECO:0000256" key="10">
    <source>
        <dbReference type="ARBA" id="ARBA00034000"/>
    </source>
</evidence>
<comment type="caution">
    <text evidence="15">The sequence shown here is derived from an EMBL/GenBank/DDBJ whole genome shotgun (WGS) entry which is preliminary data.</text>
</comment>
<dbReference type="SUPFAM" id="SSF53955">
    <property type="entry name" value="Lysozyme-like"/>
    <property type="match status" value="1"/>
</dbReference>
<comment type="pathway">
    <text evidence="2">Cell wall biogenesis; peptidoglycan biosynthesis.</text>
</comment>
<comment type="catalytic activity">
    <reaction evidence="10">
        <text>Preferential cleavage: (Ac)2-L-Lys-D-Ala-|-D-Ala. Also transpeptidation of peptidyl-alanyl moieties that are N-acyl substituents of D-alanine.</text>
        <dbReference type="EC" id="3.4.16.4"/>
    </reaction>
</comment>
<dbReference type="Proteomes" id="UP000192491">
    <property type="component" value="Unassembled WGS sequence"/>
</dbReference>
<keyword evidence="7" id="KW-0573">Peptidoglycan synthesis</keyword>